<dbReference type="AlphaFoldDB" id="A0A931MH35"/>
<keyword evidence="4" id="KW-1185">Reference proteome</keyword>
<feature type="chain" id="PRO_5037564738" evidence="2">
    <location>
        <begin position="24"/>
        <end position="313"/>
    </location>
</feature>
<dbReference type="PANTHER" id="PTHR42928">
    <property type="entry name" value="TRICARBOXYLATE-BINDING PROTEIN"/>
    <property type="match status" value="1"/>
</dbReference>
<protein>
    <submittedName>
        <fullName evidence="3">Tripartite tricarboxylate transporter substrate binding protein</fullName>
    </submittedName>
</protein>
<comment type="caution">
    <text evidence="3">The sequence shown here is derived from an EMBL/GenBank/DDBJ whole genome shotgun (WGS) entry which is preliminary data.</text>
</comment>
<evidence type="ECO:0000313" key="3">
    <source>
        <dbReference type="EMBL" id="MBG9388592.1"/>
    </source>
</evidence>
<keyword evidence="2" id="KW-0732">Signal</keyword>
<dbReference type="PANTHER" id="PTHR42928:SF5">
    <property type="entry name" value="BLR1237 PROTEIN"/>
    <property type="match status" value="1"/>
</dbReference>
<dbReference type="InterPro" id="IPR042100">
    <property type="entry name" value="Bug_dom1"/>
</dbReference>
<organism evidence="3 4">
    <name type="scientific">Caenimonas aquaedulcis</name>
    <dbReference type="NCBI Taxonomy" id="2793270"/>
    <lineage>
        <taxon>Bacteria</taxon>
        <taxon>Pseudomonadati</taxon>
        <taxon>Pseudomonadota</taxon>
        <taxon>Betaproteobacteria</taxon>
        <taxon>Burkholderiales</taxon>
        <taxon>Comamonadaceae</taxon>
        <taxon>Caenimonas</taxon>
    </lineage>
</organism>
<accession>A0A931MH35</accession>
<feature type="signal peptide" evidence="2">
    <location>
        <begin position="1"/>
        <end position="23"/>
    </location>
</feature>
<evidence type="ECO:0000256" key="2">
    <source>
        <dbReference type="SAM" id="SignalP"/>
    </source>
</evidence>
<comment type="similarity">
    <text evidence="1">Belongs to the UPF0065 (bug) family.</text>
</comment>
<gene>
    <name evidence="3" type="ORF">I5803_11225</name>
</gene>
<name>A0A931MH35_9BURK</name>
<proteinExistence type="inferred from homology"/>
<evidence type="ECO:0000256" key="1">
    <source>
        <dbReference type="ARBA" id="ARBA00006987"/>
    </source>
</evidence>
<dbReference type="CDD" id="cd07012">
    <property type="entry name" value="PBP2_Bug_TTT"/>
    <property type="match status" value="1"/>
</dbReference>
<dbReference type="InterPro" id="IPR005064">
    <property type="entry name" value="BUG"/>
</dbReference>
<dbReference type="RefSeq" id="WP_196986444.1">
    <property type="nucleotide sequence ID" value="NZ_JADWYS010000001.1"/>
</dbReference>
<dbReference type="Proteomes" id="UP000651050">
    <property type="component" value="Unassembled WGS sequence"/>
</dbReference>
<dbReference type="Gene3D" id="3.40.190.10">
    <property type="entry name" value="Periplasmic binding protein-like II"/>
    <property type="match status" value="1"/>
</dbReference>
<reference evidence="3" key="1">
    <citation type="submission" date="2020-11" db="EMBL/GenBank/DDBJ databases">
        <title>Bacterial whole genome sequence for Caenimonas sp. DR4.4.</title>
        <authorList>
            <person name="Le V."/>
            <person name="Ko S.-R."/>
            <person name="Ahn C.-Y."/>
            <person name="Oh H.-M."/>
        </authorList>
    </citation>
    <scope>NUCLEOTIDE SEQUENCE</scope>
    <source>
        <strain evidence="3">DR4.4</strain>
    </source>
</reference>
<dbReference type="Gene3D" id="3.40.190.150">
    <property type="entry name" value="Bordetella uptake gene, domain 1"/>
    <property type="match status" value="1"/>
</dbReference>
<dbReference type="EMBL" id="JADWYS010000001">
    <property type="protein sequence ID" value="MBG9388592.1"/>
    <property type="molecule type" value="Genomic_DNA"/>
</dbReference>
<sequence length="313" mass="32486">MRRRQLIAWAGASGTAMAWPAHAASTLRIVVAYPPGGISDRIARLLAIKLAPILDATVIVENQAGAGGSVALAAVSRAAPDGRTLGFSAISPIALSHYFGRPAPRVVPVSGVMHTPLLLVGTSALAARSFADMVTQAREHPGTLRWATSGIATIGHLAVEQVKREMRVDVVHVPYSGGAPQLQDALAGRFELLSTNLAPLQIDYVRSGQLHALALGAPQRSPLLPSLPTFTELGCPGANLSSLFGLFAPDGTSGGVVARLNAACAQVLAQPEFRQVLIDGGNLPATGSAADFVRAIERESRANARLAASMPAR</sequence>
<dbReference type="PIRSF" id="PIRSF017082">
    <property type="entry name" value="YflP"/>
    <property type="match status" value="1"/>
</dbReference>
<evidence type="ECO:0000313" key="4">
    <source>
        <dbReference type="Proteomes" id="UP000651050"/>
    </source>
</evidence>
<dbReference type="Pfam" id="PF03401">
    <property type="entry name" value="TctC"/>
    <property type="match status" value="1"/>
</dbReference>